<sequence>MTSISAPTSLATFAQPHASSSKMPHVRLSPVVGDARSAVAAVQGDGVWTYDLSTLRPTTSYTVPPSTIFSTSPLSYWTRASKPKAPPTDEEMDVDDEEEEEKSSNVTEKERVTLVGSGKEVWVWRGEEGEKEVVSLPTAVHAIHHLPSSPLPVLSISGSAKLQLHLVDSTLEPHSVTVPPTGLSSTLLSSRVVSSSAESCKLVLVDLAGHVAVLRISYEISQAEKISEGNVGDGERLDFADISEDGVITALDGQSRLLCRDIRDFLSAAPSPFHLSHPPTTPALLSLPSAGKPLILLPTPHPTPSLLLAIPLSTLPTILTSTSISSFTTTGSISHLSVLSSRGGVLTIGAVLSHTNSDGESGRSVVYTCEVGLPAKGVGMSMLLGTHAKSKTYLSAGLAENGKPEIRSASKKAEDEIIARVATSLKQHDVASTEKIWTEWIVKQDSSVLSEKFVRRLIEMILSSALDEEGKQIGSYPGSVVRDLVKRGVVSDSMWKEGFVIDGLLPLGDWETILLSLNTIPTIPSSTLISLIRATLHPTALSTSKTPTLATALLEIMSGPPPAPTYRMDLGRGLGVEEATAVLSQLVIWAEEHVERRTESLVGWDENGGVTGEGETDGQSIPSLESTITHSSLLLDAHLPSFLSYPPSHPQLERLQSSLDPLIAVQNDYRQLRGPVEAVLTLVRRENKKQEERESNKKARHGKGGKKNITNPSASGAAARLPDEIVGKWKVEDLVF</sequence>
<evidence type="ECO:0000313" key="3">
    <source>
        <dbReference type="Proteomes" id="UP001388673"/>
    </source>
</evidence>
<dbReference type="InterPro" id="IPR042859">
    <property type="entry name" value="NOL11"/>
</dbReference>
<dbReference type="GO" id="GO:0003723">
    <property type="term" value="F:RNA binding"/>
    <property type="evidence" value="ECO:0007669"/>
    <property type="project" value="TreeGrafter"/>
</dbReference>
<feature type="compositionally biased region" description="Polar residues" evidence="1">
    <location>
        <begin position="1"/>
        <end position="22"/>
    </location>
</feature>
<protein>
    <recommendedName>
        <fullName evidence="4">Anaphase-promoting complex subunit 4</fullName>
    </recommendedName>
</protein>
<dbReference type="PANTHER" id="PTHR15633">
    <property type="entry name" value="NUCLEOLAR PROTEIN 11"/>
    <property type="match status" value="1"/>
</dbReference>
<comment type="caution">
    <text evidence="2">The sequence shown here is derived from an EMBL/GenBank/DDBJ whole genome shotgun (WGS) entry which is preliminary data.</text>
</comment>
<evidence type="ECO:0000313" key="2">
    <source>
        <dbReference type="EMBL" id="KAK8869661.1"/>
    </source>
</evidence>
<organism evidence="2 3">
    <name type="scientific">Kwoniella newhampshirensis</name>
    <dbReference type="NCBI Taxonomy" id="1651941"/>
    <lineage>
        <taxon>Eukaryota</taxon>
        <taxon>Fungi</taxon>
        <taxon>Dikarya</taxon>
        <taxon>Basidiomycota</taxon>
        <taxon>Agaricomycotina</taxon>
        <taxon>Tremellomycetes</taxon>
        <taxon>Tremellales</taxon>
        <taxon>Cryptococcaceae</taxon>
        <taxon>Kwoniella</taxon>
    </lineage>
</organism>
<dbReference type="RefSeq" id="XP_066805907.1">
    <property type="nucleotide sequence ID" value="XM_066943365.1"/>
</dbReference>
<dbReference type="KEGG" id="kne:92177489"/>
<dbReference type="AlphaFoldDB" id="A0AAW0Z632"/>
<feature type="region of interest" description="Disordered" evidence="1">
    <location>
        <begin position="686"/>
        <end position="718"/>
    </location>
</feature>
<feature type="region of interest" description="Disordered" evidence="1">
    <location>
        <begin position="79"/>
        <end position="108"/>
    </location>
</feature>
<dbReference type="GO" id="GO:0030490">
    <property type="term" value="P:maturation of SSU-rRNA"/>
    <property type="evidence" value="ECO:0007669"/>
    <property type="project" value="InterPro"/>
</dbReference>
<dbReference type="PANTHER" id="PTHR15633:SF2">
    <property type="entry name" value="NUCLEOLAR PROTEIN 11"/>
    <property type="match status" value="1"/>
</dbReference>
<dbReference type="EMBL" id="JBCAWK010000001">
    <property type="protein sequence ID" value="KAK8869661.1"/>
    <property type="molecule type" value="Genomic_DNA"/>
</dbReference>
<dbReference type="Proteomes" id="UP001388673">
    <property type="component" value="Unassembled WGS sequence"/>
</dbReference>
<dbReference type="GO" id="GO:0005730">
    <property type="term" value="C:nucleolus"/>
    <property type="evidence" value="ECO:0007669"/>
    <property type="project" value="TreeGrafter"/>
</dbReference>
<dbReference type="GeneID" id="92177489"/>
<proteinExistence type="predicted"/>
<evidence type="ECO:0000256" key="1">
    <source>
        <dbReference type="SAM" id="MobiDB-lite"/>
    </source>
</evidence>
<feature type="region of interest" description="Disordered" evidence="1">
    <location>
        <begin position="1"/>
        <end position="24"/>
    </location>
</feature>
<gene>
    <name evidence="2" type="ORF">IAR55_000229</name>
</gene>
<keyword evidence="3" id="KW-1185">Reference proteome</keyword>
<evidence type="ECO:0008006" key="4">
    <source>
        <dbReference type="Google" id="ProtNLM"/>
    </source>
</evidence>
<accession>A0AAW0Z632</accession>
<feature type="compositionally biased region" description="Basic and acidic residues" evidence="1">
    <location>
        <begin position="686"/>
        <end position="697"/>
    </location>
</feature>
<feature type="compositionally biased region" description="Acidic residues" evidence="1">
    <location>
        <begin position="88"/>
        <end position="101"/>
    </location>
</feature>
<reference evidence="2 3" key="1">
    <citation type="journal article" date="2024" name="bioRxiv">
        <title>Comparative genomics of Cryptococcus and Kwoniella reveals pathogenesis evolution and contrasting karyotype dynamics via intercentromeric recombination or chromosome fusion.</title>
        <authorList>
            <person name="Coelho M.A."/>
            <person name="David-Palma M."/>
            <person name="Shea T."/>
            <person name="Bowers K."/>
            <person name="McGinley-Smith S."/>
            <person name="Mohammad A.W."/>
            <person name="Gnirke A."/>
            <person name="Yurkov A.M."/>
            <person name="Nowrousian M."/>
            <person name="Sun S."/>
            <person name="Cuomo C.A."/>
            <person name="Heitman J."/>
        </authorList>
    </citation>
    <scope>NUCLEOTIDE SEQUENCE [LARGE SCALE GENOMIC DNA]</scope>
    <source>
        <strain evidence="2 3">CBS 13917</strain>
    </source>
</reference>
<name>A0AAW0Z632_9TREE</name>